<evidence type="ECO:0000256" key="3">
    <source>
        <dbReference type="ARBA" id="ARBA00022723"/>
    </source>
</evidence>
<evidence type="ECO:0000256" key="2">
    <source>
        <dbReference type="ARBA" id="ARBA00022679"/>
    </source>
</evidence>
<accession>A0A4S3B697</accession>
<evidence type="ECO:0000313" key="10">
    <source>
        <dbReference type="EMBL" id="THB61046.1"/>
    </source>
</evidence>
<keyword evidence="1 8" id="KW-0444">Lipid biosynthesis</keyword>
<dbReference type="Gene3D" id="3.90.470.20">
    <property type="entry name" value="4'-phosphopantetheinyl transferase domain"/>
    <property type="match status" value="1"/>
</dbReference>
<dbReference type="GO" id="GO:0000287">
    <property type="term" value="F:magnesium ion binding"/>
    <property type="evidence" value="ECO:0007669"/>
    <property type="project" value="UniProtKB-UniRule"/>
</dbReference>
<comment type="similarity">
    <text evidence="8">Belongs to the P-Pant transferase superfamily. AcpS family.</text>
</comment>
<dbReference type="HAMAP" id="MF_00101">
    <property type="entry name" value="AcpS"/>
    <property type="match status" value="1"/>
</dbReference>
<comment type="cofactor">
    <cofactor evidence="8">
        <name>Mg(2+)</name>
        <dbReference type="ChEBI" id="CHEBI:18420"/>
    </cofactor>
</comment>
<reference evidence="10 11" key="1">
    <citation type="submission" date="2019-01" db="EMBL/GenBank/DDBJ databases">
        <title>Vagococcus silagei sp. nov. isolated from brewer's grain.</title>
        <authorList>
            <person name="Guu J.-R."/>
        </authorList>
    </citation>
    <scope>NUCLEOTIDE SEQUENCE [LARGE SCALE GENOMIC DNA]</scope>
    <source>
        <strain evidence="10 11">2B-2</strain>
    </source>
</reference>
<dbReference type="EMBL" id="SDGV01000016">
    <property type="protein sequence ID" value="THB61046.1"/>
    <property type="molecule type" value="Genomic_DNA"/>
</dbReference>
<keyword evidence="8" id="KW-0963">Cytoplasm</keyword>
<dbReference type="InterPro" id="IPR002582">
    <property type="entry name" value="ACPS"/>
</dbReference>
<evidence type="ECO:0000256" key="6">
    <source>
        <dbReference type="ARBA" id="ARBA00023098"/>
    </source>
</evidence>
<dbReference type="RefSeq" id="WP_136137012.1">
    <property type="nucleotide sequence ID" value="NZ_SDGV01000016.1"/>
</dbReference>
<feature type="binding site" evidence="8">
    <location>
        <position position="8"/>
    </location>
    <ligand>
        <name>Mg(2+)</name>
        <dbReference type="ChEBI" id="CHEBI:18420"/>
    </ligand>
</feature>
<evidence type="ECO:0000256" key="7">
    <source>
        <dbReference type="ARBA" id="ARBA00023160"/>
    </source>
</evidence>
<keyword evidence="5 8" id="KW-0460">Magnesium</keyword>
<protein>
    <recommendedName>
        <fullName evidence="8">Holo-[acyl-carrier-protein] synthase</fullName>
        <shortName evidence="8">Holo-ACP synthase</shortName>
        <ecNumber evidence="8">2.7.8.7</ecNumber>
    </recommendedName>
    <alternativeName>
        <fullName evidence="8">4'-phosphopantetheinyl transferase AcpS</fullName>
    </alternativeName>
</protein>
<dbReference type="NCBIfam" id="TIGR00556">
    <property type="entry name" value="pantethn_trn"/>
    <property type="match status" value="1"/>
</dbReference>
<keyword evidence="11" id="KW-1185">Reference proteome</keyword>
<feature type="domain" description="4'-phosphopantetheinyl transferase" evidence="9">
    <location>
        <begin position="4"/>
        <end position="111"/>
    </location>
</feature>
<comment type="function">
    <text evidence="8">Transfers the 4'-phosphopantetheine moiety from coenzyme A to a Ser of acyl-carrier-protein.</text>
</comment>
<feature type="binding site" evidence="8">
    <location>
        <position position="58"/>
    </location>
    <ligand>
        <name>Mg(2+)</name>
        <dbReference type="ChEBI" id="CHEBI:18420"/>
    </ligand>
</feature>
<dbReference type="InterPro" id="IPR008278">
    <property type="entry name" value="4-PPantetheinyl_Trfase_dom"/>
</dbReference>
<dbReference type="InterPro" id="IPR037143">
    <property type="entry name" value="4-PPantetheinyl_Trfase_dom_sf"/>
</dbReference>
<evidence type="ECO:0000256" key="5">
    <source>
        <dbReference type="ARBA" id="ARBA00022842"/>
    </source>
</evidence>
<evidence type="ECO:0000313" key="11">
    <source>
        <dbReference type="Proteomes" id="UP000310506"/>
    </source>
</evidence>
<organism evidence="10 11">
    <name type="scientific">Vagococcus silagei</name>
    <dbReference type="NCBI Taxonomy" id="2508885"/>
    <lineage>
        <taxon>Bacteria</taxon>
        <taxon>Bacillati</taxon>
        <taxon>Bacillota</taxon>
        <taxon>Bacilli</taxon>
        <taxon>Lactobacillales</taxon>
        <taxon>Enterococcaceae</taxon>
        <taxon>Vagococcus</taxon>
    </lineage>
</organism>
<dbReference type="GO" id="GO:0005737">
    <property type="term" value="C:cytoplasm"/>
    <property type="evidence" value="ECO:0007669"/>
    <property type="project" value="UniProtKB-SubCell"/>
</dbReference>
<dbReference type="OrthoDB" id="517356at2"/>
<keyword evidence="4 8" id="KW-0276">Fatty acid metabolism</keyword>
<dbReference type="Pfam" id="PF01648">
    <property type="entry name" value="ACPS"/>
    <property type="match status" value="1"/>
</dbReference>
<evidence type="ECO:0000256" key="1">
    <source>
        <dbReference type="ARBA" id="ARBA00022516"/>
    </source>
</evidence>
<comment type="caution">
    <text evidence="10">The sequence shown here is derived from an EMBL/GenBank/DDBJ whole genome shotgun (WGS) entry which is preliminary data.</text>
</comment>
<keyword evidence="6 8" id="KW-0443">Lipid metabolism</keyword>
<keyword evidence="7 8" id="KW-0275">Fatty acid biosynthesis</keyword>
<dbReference type="Proteomes" id="UP000310506">
    <property type="component" value="Unassembled WGS sequence"/>
</dbReference>
<dbReference type="NCBIfam" id="TIGR00516">
    <property type="entry name" value="acpS"/>
    <property type="match status" value="1"/>
</dbReference>
<gene>
    <name evidence="8" type="primary">acpS</name>
    <name evidence="10" type="ORF">ESZ54_06850</name>
</gene>
<dbReference type="SUPFAM" id="SSF56214">
    <property type="entry name" value="4'-phosphopantetheinyl transferase"/>
    <property type="match status" value="1"/>
</dbReference>
<proteinExistence type="inferred from homology"/>
<comment type="catalytic activity">
    <reaction evidence="8">
        <text>apo-[ACP] + CoA = holo-[ACP] + adenosine 3',5'-bisphosphate + H(+)</text>
        <dbReference type="Rhea" id="RHEA:12068"/>
        <dbReference type="Rhea" id="RHEA-COMP:9685"/>
        <dbReference type="Rhea" id="RHEA-COMP:9690"/>
        <dbReference type="ChEBI" id="CHEBI:15378"/>
        <dbReference type="ChEBI" id="CHEBI:29999"/>
        <dbReference type="ChEBI" id="CHEBI:57287"/>
        <dbReference type="ChEBI" id="CHEBI:58343"/>
        <dbReference type="ChEBI" id="CHEBI:64479"/>
        <dbReference type="EC" id="2.7.8.7"/>
    </reaction>
</comment>
<dbReference type="InterPro" id="IPR004568">
    <property type="entry name" value="Ppantetheine-prot_Trfase_dom"/>
</dbReference>
<comment type="subcellular location">
    <subcellularLocation>
        <location evidence="8">Cytoplasm</location>
    </subcellularLocation>
</comment>
<keyword evidence="2 8" id="KW-0808">Transferase</keyword>
<name>A0A4S3B697_9ENTE</name>
<dbReference type="GO" id="GO:0006633">
    <property type="term" value="P:fatty acid biosynthetic process"/>
    <property type="evidence" value="ECO:0007669"/>
    <property type="project" value="UniProtKB-UniRule"/>
</dbReference>
<sequence>MIKGIGVDLVELKRMRQIIDERPAFIQRVLTENEYALFLEHGSKRQVEFLAGRFACKEAFSKAFGTGIGKSVTLQNVEILTDDSGRPIVTLSPFDGQVHVSISHTDDMAIAQVLLEELV</sequence>
<evidence type="ECO:0000259" key="9">
    <source>
        <dbReference type="Pfam" id="PF01648"/>
    </source>
</evidence>
<dbReference type="GO" id="GO:0008897">
    <property type="term" value="F:holo-[acyl-carrier-protein] synthase activity"/>
    <property type="evidence" value="ECO:0007669"/>
    <property type="project" value="UniProtKB-UniRule"/>
</dbReference>
<dbReference type="AlphaFoldDB" id="A0A4S3B697"/>
<evidence type="ECO:0000256" key="4">
    <source>
        <dbReference type="ARBA" id="ARBA00022832"/>
    </source>
</evidence>
<keyword evidence="3 8" id="KW-0479">Metal-binding</keyword>
<evidence type="ECO:0000256" key="8">
    <source>
        <dbReference type="HAMAP-Rule" id="MF_00101"/>
    </source>
</evidence>
<dbReference type="EC" id="2.7.8.7" evidence="8"/>